<proteinExistence type="predicted"/>
<dbReference type="PROSITE" id="PS51257">
    <property type="entry name" value="PROKAR_LIPOPROTEIN"/>
    <property type="match status" value="1"/>
</dbReference>
<comment type="caution">
    <text evidence="2">The sequence shown here is derived from an EMBL/GenBank/DDBJ whole genome shotgun (WGS) entry which is preliminary data.</text>
</comment>
<evidence type="ECO:0008006" key="4">
    <source>
        <dbReference type="Google" id="ProtNLM"/>
    </source>
</evidence>
<feature type="signal peptide" evidence="1">
    <location>
        <begin position="1"/>
        <end position="26"/>
    </location>
</feature>
<name>A0ABP9LG36_9GAMM</name>
<evidence type="ECO:0000313" key="2">
    <source>
        <dbReference type="EMBL" id="GAA5075529.1"/>
    </source>
</evidence>
<dbReference type="Proteomes" id="UP001501083">
    <property type="component" value="Unassembled WGS sequence"/>
</dbReference>
<evidence type="ECO:0000313" key="3">
    <source>
        <dbReference type="Proteomes" id="UP001501083"/>
    </source>
</evidence>
<protein>
    <recommendedName>
        <fullName evidence="4">Entry exclusion lipoprotein TrbK</fullName>
    </recommendedName>
</protein>
<accession>A0ABP9LG36</accession>
<keyword evidence="1" id="KW-0732">Signal</keyword>
<reference evidence="3" key="1">
    <citation type="journal article" date="2019" name="Int. J. Syst. Evol. Microbiol.">
        <title>The Global Catalogue of Microorganisms (GCM) 10K type strain sequencing project: providing services to taxonomists for standard genome sequencing and annotation.</title>
        <authorList>
            <consortium name="The Broad Institute Genomics Platform"/>
            <consortium name="The Broad Institute Genome Sequencing Center for Infectious Disease"/>
            <person name="Wu L."/>
            <person name="Ma J."/>
        </authorList>
    </citation>
    <scope>NUCLEOTIDE SEQUENCE [LARGE SCALE GENOMIC DNA]</scope>
    <source>
        <strain evidence="3">JCM 19212</strain>
    </source>
</reference>
<organism evidence="2 3">
    <name type="scientific">Lysobacter panacisoli</name>
    <dbReference type="NCBI Taxonomy" id="1255263"/>
    <lineage>
        <taxon>Bacteria</taxon>
        <taxon>Pseudomonadati</taxon>
        <taxon>Pseudomonadota</taxon>
        <taxon>Gammaproteobacteria</taxon>
        <taxon>Lysobacterales</taxon>
        <taxon>Lysobacteraceae</taxon>
        <taxon>Lysobacter</taxon>
    </lineage>
</organism>
<sequence length="72" mass="7986">MKSYVRTLAAACCLSLLLTGCATQYARPTPPEKCPPIPEDVDSQVDSVIKELLAWFIDEYTRCAAKIDAQHE</sequence>
<dbReference type="EMBL" id="BAABKY010000002">
    <property type="protein sequence ID" value="GAA5075529.1"/>
    <property type="molecule type" value="Genomic_DNA"/>
</dbReference>
<keyword evidence="3" id="KW-1185">Reference proteome</keyword>
<evidence type="ECO:0000256" key="1">
    <source>
        <dbReference type="SAM" id="SignalP"/>
    </source>
</evidence>
<gene>
    <name evidence="2" type="ORF">GCM10025759_19150</name>
</gene>
<feature type="chain" id="PRO_5045549571" description="Entry exclusion lipoprotein TrbK" evidence="1">
    <location>
        <begin position="27"/>
        <end position="72"/>
    </location>
</feature>